<evidence type="ECO:0000313" key="1">
    <source>
        <dbReference type="EMBL" id="KAK8985872.1"/>
    </source>
</evidence>
<sequence>MSYQAGTVRPYFPNTLITNVFIPVLYVDVEPIRFRIKFHGAVKQGVLPNVWTKVKLKVVAVRNMANAEIVVIRFAMDDEICPRGQVVIDQYMRFAGNKASTHG</sequence>
<reference evidence="1 2" key="1">
    <citation type="journal article" date="2024" name="G3 (Bethesda)">
        <title>Genome assembly of Hibiscus sabdariffa L. provides insights into metabolisms of medicinal natural products.</title>
        <authorList>
            <person name="Kim T."/>
        </authorList>
    </citation>
    <scope>NUCLEOTIDE SEQUENCE [LARGE SCALE GENOMIC DNA]</scope>
    <source>
        <strain evidence="1">TK-2024</strain>
        <tissue evidence="1">Old leaves</tissue>
    </source>
</reference>
<dbReference type="EMBL" id="JBBPBN010000066">
    <property type="protein sequence ID" value="KAK8985872.1"/>
    <property type="molecule type" value="Genomic_DNA"/>
</dbReference>
<comment type="caution">
    <text evidence="1">The sequence shown here is derived from an EMBL/GenBank/DDBJ whole genome shotgun (WGS) entry which is preliminary data.</text>
</comment>
<protein>
    <submittedName>
        <fullName evidence="1">Uncharacterized protein</fullName>
    </submittedName>
</protein>
<accession>A0ABR2PBS6</accession>
<keyword evidence="2" id="KW-1185">Reference proteome</keyword>
<name>A0ABR2PBS6_9ROSI</name>
<dbReference type="Proteomes" id="UP001396334">
    <property type="component" value="Unassembled WGS sequence"/>
</dbReference>
<organism evidence="1 2">
    <name type="scientific">Hibiscus sabdariffa</name>
    <name type="common">roselle</name>
    <dbReference type="NCBI Taxonomy" id="183260"/>
    <lineage>
        <taxon>Eukaryota</taxon>
        <taxon>Viridiplantae</taxon>
        <taxon>Streptophyta</taxon>
        <taxon>Embryophyta</taxon>
        <taxon>Tracheophyta</taxon>
        <taxon>Spermatophyta</taxon>
        <taxon>Magnoliopsida</taxon>
        <taxon>eudicotyledons</taxon>
        <taxon>Gunneridae</taxon>
        <taxon>Pentapetalae</taxon>
        <taxon>rosids</taxon>
        <taxon>malvids</taxon>
        <taxon>Malvales</taxon>
        <taxon>Malvaceae</taxon>
        <taxon>Malvoideae</taxon>
        <taxon>Hibiscus</taxon>
    </lineage>
</organism>
<proteinExistence type="predicted"/>
<gene>
    <name evidence="1" type="ORF">V6N11_037595</name>
</gene>
<evidence type="ECO:0000313" key="2">
    <source>
        <dbReference type="Proteomes" id="UP001396334"/>
    </source>
</evidence>